<dbReference type="InterPro" id="IPR010064">
    <property type="entry name" value="HK97-gp10_tail"/>
</dbReference>
<evidence type="ECO:0000313" key="2">
    <source>
        <dbReference type="Proteomes" id="UP000555448"/>
    </source>
</evidence>
<dbReference type="RefSeq" id="WP_184242486.1">
    <property type="nucleotide sequence ID" value="NZ_JACHLR010000002.1"/>
</dbReference>
<dbReference type="NCBIfam" id="TIGR01725">
    <property type="entry name" value="phge_HK97_gp10"/>
    <property type="match status" value="1"/>
</dbReference>
<keyword evidence="2" id="KW-1185">Reference proteome</keyword>
<gene>
    <name evidence="1" type="ORF">HNO88_000503</name>
</gene>
<evidence type="ECO:0000313" key="1">
    <source>
        <dbReference type="EMBL" id="MBB4857196.1"/>
    </source>
</evidence>
<dbReference type="AlphaFoldDB" id="A0A7W7NUG7"/>
<sequence>MTGDQDAMANLRKIAAALGDDQMREFAIEALEPVAETARSLVPVRSGVTKEGIVVSGRLPDGGEAEFNGKAAFVGVLEGGSFWGWFVELGTVKVRAEPFLIPAVDAETDHVFDILGQLAGRAIMAAV</sequence>
<protein>
    <submittedName>
        <fullName evidence="1">HK97 gp10 family phage protein</fullName>
    </submittedName>
</protein>
<reference evidence="1 2" key="1">
    <citation type="submission" date="2020-08" db="EMBL/GenBank/DDBJ databases">
        <title>Functional genomics of gut bacteria from endangered species of beetles.</title>
        <authorList>
            <person name="Carlos-Shanley C."/>
        </authorList>
    </citation>
    <scope>NUCLEOTIDE SEQUENCE [LARGE SCALE GENOMIC DNA]</scope>
    <source>
        <strain evidence="1 2">S00245</strain>
    </source>
</reference>
<comment type="caution">
    <text evidence="1">The sequence shown here is derived from an EMBL/GenBank/DDBJ whole genome shotgun (WGS) entry which is preliminary data.</text>
</comment>
<dbReference type="EMBL" id="JACHLR010000002">
    <property type="protein sequence ID" value="MBB4857196.1"/>
    <property type="molecule type" value="Genomic_DNA"/>
</dbReference>
<name>A0A7W7NUG7_9SPHN</name>
<accession>A0A7W7NUG7</accession>
<proteinExistence type="predicted"/>
<dbReference type="Proteomes" id="UP000555448">
    <property type="component" value="Unassembled WGS sequence"/>
</dbReference>
<organism evidence="1 2">
    <name type="scientific">Novosphingobium chloroacetimidivorans</name>
    <dbReference type="NCBI Taxonomy" id="1428314"/>
    <lineage>
        <taxon>Bacteria</taxon>
        <taxon>Pseudomonadati</taxon>
        <taxon>Pseudomonadota</taxon>
        <taxon>Alphaproteobacteria</taxon>
        <taxon>Sphingomonadales</taxon>
        <taxon>Sphingomonadaceae</taxon>
        <taxon>Novosphingobium</taxon>
    </lineage>
</organism>